<dbReference type="PANTHER" id="PTHR43876:SF8">
    <property type="entry name" value="2-OCTAPRENYL-6-METHOXYPHENOL HYDROXYLASE"/>
    <property type="match status" value="1"/>
</dbReference>
<evidence type="ECO:0000259" key="8">
    <source>
        <dbReference type="Pfam" id="PF01494"/>
    </source>
</evidence>
<accession>A0ABV9NMU3</accession>
<evidence type="ECO:0000256" key="3">
    <source>
        <dbReference type="ARBA" id="ARBA00005349"/>
    </source>
</evidence>
<proteinExistence type="inferred from homology"/>
<evidence type="ECO:0000256" key="5">
    <source>
        <dbReference type="ARBA" id="ARBA00022827"/>
    </source>
</evidence>
<dbReference type="PRINTS" id="PR00420">
    <property type="entry name" value="RNGMNOXGNASE"/>
</dbReference>
<comment type="similarity">
    <text evidence="3">Belongs to the UbiH/COQ6 family.</text>
</comment>
<dbReference type="InterPro" id="IPR036188">
    <property type="entry name" value="FAD/NAD-bd_sf"/>
</dbReference>
<organism evidence="9 10">
    <name type="scientific">Coralloluteibacterium thermophilum</name>
    <dbReference type="NCBI Taxonomy" id="2707049"/>
    <lineage>
        <taxon>Bacteria</taxon>
        <taxon>Pseudomonadati</taxon>
        <taxon>Pseudomonadota</taxon>
        <taxon>Gammaproteobacteria</taxon>
        <taxon>Lysobacterales</taxon>
        <taxon>Lysobacteraceae</taxon>
        <taxon>Coralloluteibacterium</taxon>
    </lineage>
</organism>
<keyword evidence="10" id="KW-1185">Reference proteome</keyword>
<dbReference type="InterPro" id="IPR002938">
    <property type="entry name" value="FAD-bd"/>
</dbReference>
<keyword evidence="7" id="KW-0503">Monooxygenase</keyword>
<protein>
    <submittedName>
        <fullName evidence="9">FAD-dependent oxidoreductase</fullName>
    </submittedName>
</protein>
<dbReference type="Proteomes" id="UP001595892">
    <property type="component" value="Unassembled WGS sequence"/>
</dbReference>
<dbReference type="RefSeq" id="WP_377005715.1">
    <property type="nucleotide sequence ID" value="NZ_JBHSGG010000048.1"/>
</dbReference>
<keyword evidence="5" id="KW-0274">FAD</keyword>
<dbReference type="Pfam" id="PF01494">
    <property type="entry name" value="FAD_binding_3"/>
    <property type="match status" value="1"/>
</dbReference>
<evidence type="ECO:0000256" key="6">
    <source>
        <dbReference type="ARBA" id="ARBA00023002"/>
    </source>
</evidence>
<evidence type="ECO:0000256" key="4">
    <source>
        <dbReference type="ARBA" id="ARBA00022630"/>
    </source>
</evidence>
<keyword evidence="6" id="KW-0560">Oxidoreductase</keyword>
<dbReference type="SUPFAM" id="SSF51905">
    <property type="entry name" value="FAD/NAD(P)-binding domain"/>
    <property type="match status" value="1"/>
</dbReference>
<gene>
    <name evidence="9" type="ORF">ACFO3Q_15900</name>
</gene>
<keyword evidence="4" id="KW-0285">Flavoprotein</keyword>
<dbReference type="InterPro" id="IPR018168">
    <property type="entry name" value="Ubi_Hdrlase_CS"/>
</dbReference>
<feature type="domain" description="FAD-binding" evidence="8">
    <location>
        <begin position="8"/>
        <end position="326"/>
    </location>
</feature>
<dbReference type="InterPro" id="IPR010971">
    <property type="entry name" value="UbiH/COQ6"/>
</dbReference>
<dbReference type="EMBL" id="JBHSGG010000048">
    <property type="protein sequence ID" value="MFC4729652.1"/>
    <property type="molecule type" value="Genomic_DNA"/>
</dbReference>
<evidence type="ECO:0000256" key="1">
    <source>
        <dbReference type="ARBA" id="ARBA00001974"/>
    </source>
</evidence>
<evidence type="ECO:0000313" key="10">
    <source>
        <dbReference type="Proteomes" id="UP001595892"/>
    </source>
</evidence>
<dbReference type="PANTHER" id="PTHR43876">
    <property type="entry name" value="UBIQUINONE BIOSYNTHESIS MONOOXYGENASE COQ6, MITOCHONDRIAL"/>
    <property type="match status" value="1"/>
</dbReference>
<reference evidence="10" key="1">
    <citation type="journal article" date="2019" name="Int. J. Syst. Evol. Microbiol.">
        <title>The Global Catalogue of Microorganisms (GCM) 10K type strain sequencing project: providing services to taxonomists for standard genome sequencing and annotation.</title>
        <authorList>
            <consortium name="The Broad Institute Genomics Platform"/>
            <consortium name="The Broad Institute Genome Sequencing Center for Infectious Disease"/>
            <person name="Wu L."/>
            <person name="Ma J."/>
        </authorList>
    </citation>
    <scope>NUCLEOTIDE SEQUENCE [LARGE SCALE GENOMIC DNA]</scope>
    <source>
        <strain evidence="10">CGMCC 1.13574</strain>
    </source>
</reference>
<evidence type="ECO:0000313" key="9">
    <source>
        <dbReference type="EMBL" id="MFC4729652.1"/>
    </source>
</evidence>
<name>A0ABV9NMU3_9GAMM</name>
<evidence type="ECO:0000256" key="7">
    <source>
        <dbReference type="ARBA" id="ARBA00023033"/>
    </source>
</evidence>
<comment type="caution">
    <text evidence="9">The sequence shown here is derived from an EMBL/GenBank/DDBJ whole genome shotgun (WGS) entry which is preliminary data.</text>
</comment>
<dbReference type="InterPro" id="IPR051205">
    <property type="entry name" value="UbiH/COQ6_monooxygenase"/>
</dbReference>
<dbReference type="Gene3D" id="3.50.50.60">
    <property type="entry name" value="FAD/NAD(P)-binding domain"/>
    <property type="match status" value="2"/>
</dbReference>
<evidence type="ECO:0000256" key="2">
    <source>
        <dbReference type="ARBA" id="ARBA00004749"/>
    </source>
</evidence>
<dbReference type="NCBIfam" id="TIGR01988">
    <property type="entry name" value="Ubi-OHases"/>
    <property type="match status" value="1"/>
</dbReference>
<comment type="cofactor">
    <cofactor evidence="1">
        <name>FAD</name>
        <dbReference type="ChEBI" id="CHEBI:57692"/>
    </cofactor>
</comment>
<dbReference type="PROSITE" id="PS01304">
    <property type="entry name" value="UBIH"/>
    <property type="match status" value="1"/>
</dbReference>
<sequence>MNGREILDAVVVGAGVVGTSAALALADEGLRVALVEARAPQPWARERPDLRVYAFAPDNAALLARLGVWDAVAGARVQPYAHMCVWDAAGGGALRFDAAALGRGELGWIVENGLLVDRLWARLQQAGVRVLCPERVAAIAQDADGATLALESGPRLRARLVVAADGAGSTLRGLLGVPVERHDYRQKGVVGFVRTEAPHARTAWQRFLPSGPIAFLPFQDAAGDPHVCSIVWTLPDAEADRIVALDDGAFGDAVTRAFGACLGAVVPVSARAAFPLQRQLAARYVVERTVLCGDAAHVVHPLAGQGVNLGLRDVAALRTSVAESLARGNPPGTPRRLAAWQRARRSDATLAAWSFDLINRGFSNDLLLPTLLRGPALGLAGRVPGLAGALARHAAGRG</sequence>
<comment type="pathway">
    <text evidence="2">Cofactor biosynthesis; ubiquinone biosynthesis.</text>
</comment>